<evidence type="ECO:0000313" key="9">
    <source>
        <dbReference type="EMBL" id="CAH8353973.1"/>
    </source>
</evidence>
<feature type="compositionally biased region" description="Low complexity" evidence="7">
    <location>
        <begin position="56"/>
        <end position="83"/>
    </location>
</feature>
<reference evidence="9 10" key="1">
    <citation type="submission" date="2022-03" db="EMBL/GenBank/DDBJ databases">
        <authorList>
            <person name="Macdonald S."/>
            <person name="Ahmed S."/>
            <person name="Newling K."/>
        </authorList>
    </citation>
    <scope>NUCLEOTIDE SEQUENCE [LARGE SCALE GENOMIC DNA]</scope>
</reference>
<dbReference type="Pfam" id="PF03479">
    <property type="entry name" value="PCC"/>
    <property type="match status" value="1"/>
</dbReference>
<evidence type="ECO:0000313" key="10">
    <source>
        <dbReference type="Proteomes" id="UP001642260"/>
    </source>
</evidence>
<evidence type="ECO:0000256" key="3">
    <source>
        <dbReference type="ARBA" id="ARBA00023125"/>
    </source>
</evidence>
<keyword evidence="4 6" id="KW-0804">Transcription</keyword>
<dbReference type="Proteomes" id="UP001642260">
    <property type="component" value="Unassembled WGS sequence"/>
</dbReference>
<feature type="region of interest" description="Disordered" evidence="7">
    <location>
        <begin position="383"/>
        <end position="422"/>
    </location>
</feature>
<feature type="region of interest" description="Disordered" evidence="7">
    <location>
        <begin position="27"/>
        <end position="141"/>
    </location>
</feature>
<dbReference type="AlphaFoldDB" id="A0ABC8K6G2"/>
<organism evidence="9 10">
    <name type="scientific">Eruca vesicaria subsp. sativa</name>
    <name type="common">Garden rocket</name>
    <name type="synonym">Eruca sativa</name>
    <dbReference type="NCBI Taxonomy" id="29727"/>
    <lineage>
        <taxon>Eukaryota</taxon>
        <taxon>Viridiplantae</taxon>
        <taxon>Streptophyta</taxon>
        <taxon>Embryophyta</taxon>
        <taxon>Tracheophyta</taxon>
        <taxon>Spermatophyta</taxon>
        <taxon>Magnoliopsida</taxon>
        <taxon>eudicotyledons</taxon>
        <taxon>Gunneridae</taxon>
        <taxon>Pentapetalae</taxon>
        <taxon>rosids</taxon>
        <taxon>malvids</taxon>
        <taxon>Brassicales</taxon>
        <taxon>Brassicaceae</taxon>
        <taxon>Brassiceae</taxon>
        <taxon>Eruca</taxon>
    </lineage>
</organism>
<evidence type="ECO:0000259" key="8">
    <source>
        <dbReference type="PROSITE" id="PS51742"/>
    </source>
</evidence>
<dbReference type="EMBL" id="CAKOAT010186266">
    <property type="protein sequence ID" value="CAH8353973.1"/>
    <property type="molecule type" value="Genomic_DNA"/>
</dbReference>
<feature type="domain" description="PPC" evidence="8">
    <location>
        <begin position="174"/>
        <end position="315"/>
    </location>
</feature>
<comment type="domain">
    <text evidence="6">The PPC domain mediates interactions between AHL proteins.</text>
</comment>
<keyword evidence="5 6" id="KW-0539">Nucleus</keyword>
<dbReference type="InterPro" id="IPR005175">
    <property type="entry name" value="PPC_dom"/>
</dbReference>
<dbReference type="SUPFAM" id="SSF117856">
    <property type="entry name" value="AF0104/ALDC/Ptd012-like"/>
    <property type="match status" value="1"/>
</dbReference>
<dbReference type="PANTHER" id="PTHR31500">
    <property type="entry name" value="AT-HOOK MOTIF NUCLEAR-LOCALIZED PROTEIN 9"/>
    <property type="match status" value="1"/>
</dbReference>
<dbReference type="Gene3D" id="3.30.1330.80">
    <property type="entry name" value="Hypothetical protein, similar to alpha- acetolactate decarboxylase, domain 2"/>
    <property type="match status" value="1"/>
</dbReference>
<evidence type="ECO:0000256" key="5">
    <source>
        <dbReference type="ARBA" id="ARBA00023242"/>
    </source>
</evidence>
<feature type="compositionally biased region" description="Pro residues" evidence="7">
    <location>
        <begin position="311"/>
        <end position="327"/>
    </location>
</feature>
<evidence type="ECO:0000256" key="7">
    <source>
        <dbReference type="SAM" id="MobiDB-lite"/>
    </source>
</evidence>
<evidence type="ECO:0000256" key="2">
    <source>
        <dbReference type="ARBA" id="ARBA00023015"/>
    </source>
</evidence>
<gene>
    <name evidence="9" type="ORF">ERUC_LOCUS19728</name>
</gene>
<comment type="function">
    <text evidence="6">Transcription factor that specifically binds AT-rich DNA sequences related to the nuclear matrix attachment regions (MARs).</text>
</comment>
<dbReference type="PANTHER" id="PTHR31500:SF82">
    <property type="entry name" value="AT-HOOK MOTIF NUCLEAR-LOCALIZED PROTEIN 6"/>
    <property type="match status" value="1"/>
</dbReference>
<feature type="region of interest" description="Disordered" evidence="7">
    <location>
        <begin position="298"/>
        <end position="328"/>
    </location>
</feature>
<accession>A0ABC8K6G2</accession>
<evidence type="ECO:0000256" key="1">
    <source>
        <dbReference type="ARBA" id="ARBA00004123"/>
    </source>
</evidence>
<comment type="subcellular location">
    <subcellularLocation>
        <location evidence="1 6">Nucleus</location>
    </subcellularLocation>
</comment>
<name>A0ABC8K6G2_ERUVS</name>
<evidence type="ECO:0000256" key="4">
    <source>
        <dbReference type="ARBA" id="ARBA00023163"/>
    </source>
</evidence>
<sequence length="422" mass="43904">MEDKSGISPSGVITSKGDEALASRTEFQQNPNFLQFVSPTTVVTPSPPPPPPPSVQTPASTTVNPGSATAAAALPLPISSSGSDLTKKKRGRPRKYAPDGSLNPRASRPTLSPTPISSSIPFSGDYNSHWKRGKAQQQQQHVDFVKKPHGFEYGSSPATPTPPPPSAGLSCYVGANFTTHQFTVNAGEDVTMKVMPYSQGSRAICILSATGCISNVTLRQATTSGGTLTYEGRFEILSLSGSFMPTDNGGTKGRSGGMSISLAGPNGKIIGGGLAGMLIAAGPVQVVMGSFIVMHQAEQTQKKKPRITEASPPPQYSSPPPQRPPPGFTITTVNSTSPVVATVEEPKQLTYGGSGGGGGIVRPMPPQMTSSFDNDNSAMNNFTTTFQGYGNMNTAVNKDEDDYDDGGGDEDSGDTRSLSTSG</sequence>
<protein>
    <recommendedName>
        <fullName evidence="6">AT-hook motif nuclear-localized protein</fullName>
    </recommendedName>
</protein>
<feature type="compositionally biased region" description="Polar residues" evidence="7">
    <location>
        <begin position="383"/>
        <end position="396"/>
    </location>
</feature>
<dbReference type="GO" id="GO:0005634">
    <property type="term" value="C:nucleus"/>
    <property type="evidence" value="ECO:0007669"/>
    <property type="project" value="UniProtKB-SubCell"/>
</dbReference>
<keyword evidence="3 6" id="KW-0238">DNA-binding</keyword>
<comment type="caution">
    <text evidence="9">The sequence shown here is derived from an EMBL/GenBank/DDBJ whole genome shotgun (WGS) entry which is preliminary data.</text>
</comment>
<evidence type="ECO:0000256" key="6">
    <source>
        <dbReference type="RuleBase" id="RU367031"/>
    </source>
</evidence>
<keyword evidence="10" id="KW-1185">Reference proteome</keyword>
<proteinExistence type="predicted"/>
<dbReference type="InterPro" id="IPR039605">
    <property type="entry name" value="AHL"/>
</dbReference>
<dbReference type="CDD" id="cd11378">
    <property type="entry name" value="DUF296"/>
    <property type="match status" value="1"/>
</dbReference>
<dbReference type="PROSITE" id="PS51742">
    <property type="entry name" value="PPC"/>
    <property type="match status" value="1"/>
</dbReference>
<dbReference type="GO" id="GO:0003680">
    <property type="term" value="F:minor groove of adenine-thymine-rich DNA binding"/>
    <property type="evidence" value="ECO:0007669"/>
    <property type="project" value="UniProtKB-UniRule"/>
</dbReference>
<feature type="compositionally biased region" description="Pro residues" evidence="7">
    <location>
        <begin position="45"/>
        <end position="55"/>
    </location>
</feature>
<keyword evidence="2 6" id="KW-0805">Transcription regulation</keyword>
<feature type="region of interest" description="Disordered" evidence="7">
    <location>
        <begin position="1"/>
        <end position="20"/>
    </location>
</feature>
<feature type="compositionally biased region" description="Acidic residues" evidence="7">
    <location>
        <begin position="399"/>
        <end position="412"/>
    </location>
</feature>
<feature type="compositionally biased region" description="Low complexity" evidence="7">
    <location>
        <begin position="107"/>
        <end position="123"/>
    </location>
</feature>